<reference evidence="7" key="1">
    <citation type="submission" date="2020-09" db="EMBL/GenBank/DDBJ databases">
        <authorList>
            <person name="Kikuchi T."/>
        </authorList>
    </citation>
    <scope>NUCLEOTIDE SEQUENCE</scope>
    <source>
        <strain evidence="7">SH1</strain>
    </source>
</reference>
<comment type="similarity">
    <text evidence="1 5">Belongs to the MsrB Met sulfoxide reductase family.</text>
</comment>
<evidence type="ECO:0000256" key="3">
    <source>
        <dbReference type="ARBA" id="ARBA00023002"/>
    </source>
</evidence>
<keyword evidence="5" id="KW-0479">Metal-binding</keyword>
<keyword evidence="3 5" id="KW-0560">Oxidoreductase</keyword>
<dbReference type="Proteomes" id="UP000783686">
    <property type="component" value="Unassembled WGS sequence"/>
</dbReference>
<comment type="function">
    <text evidence="5">Methionine-sulfoxide reductase that specifically reduces methionine (R)-sulfoxide back to methionine. While in many cases methionine oxidation is the result of random oxidation following oxidative stress, methionine oxidation is also a post-translational modification that takes place on specific residues.</text>
</comment>
<evidence type="ECO:0000313" key="8">
    <source>
        <dbReference type="Proteomes" id="UP000614601"/>
    </source>
</evidence>
<evidence type="ECO:0000256" key="4">
    <source>
        <dbReference type="ARBA" id="ARBA00048488"/>
    </source>
</evidence>
<dbReference type="PANTHER" id="PTHR10173:SF52">
    <property type="entry name" value="METHIONINE-R-SULFOXIDE REDUCTASE B1"/>
    <property type="match status" value="1"/>
</dbReference>
<dbReference type="GO" id="GO:0005737">
    <property type="term" value="C:cytoplasm"/>
    <property type="evidence" value="ECO:0007669"/>
    <property type="project" value="TreeGrafter"/>
</dbReference>
<dbReference type="InterPro" id="IPR011057">
    <property type="entry name" value="Mss4-like_sf"/>
</dbReference>
<comment type="catalytic activity">
    <reaction evidence="4 5">
        <text>L-methionyl-[protein] + [thioredoxin]-disulfide + H2O = L-methionyl-(R)-S-oxide-[protein] + [thioredoxin]-dithiol</text>
        <dbReference type="Rhea" id="RHEA:24164"/>
        <dbReference type="Rhea" id="RHEA-COMP:10698"/>
        <dbReference type="Rhea" id="RHEA-COMP:10700"/>
        <dbReference type="Rhea" id="RHEA-COMP:12313"/>
        <dbReference type="Rhea" id="RHEA-COMP:12314"/>
        <dbReference type="ChEBI" id="CHEBI:15377"/>
        <dbReference type="ChEBI" id="CHEBI:16044"/>
        <dbReference type="ChEBI" id="CHEBI:29950"/>
        <dbReference type="ChEBI" id="CHEBI:45764"/>
        <dbReference type="ChEBI" id="CHEBI:50058"/>
        <dbReference type="EC" id="1.8.4.12"/>
    </reaction>
</comment>
<dbReference type="EC" id="1.8.4.12" evidence="2 5"/>
<comment type="cofactor">
    <cofactor evidence="5">
        <name>Zn(2+)</name>
        <dbReference type="ChEBI" id="CHEBI:29105"/>
    </cofactor>
    <text evidence="5">Binds 1 zinc ion per subunit.</text>
</comment>
<dbReference type="GO" id="GO:0006979">
    <property type="term" value="P:response to oxidative stress"/>
    <property type="evidence" value="ECO:0007669"/>
    <property type="project" value="InterPro"/>
</dbReference>
<dbReference type="NCBIfam" id="TIGR00357">
    <property type="entry name" value="peptide-methionine (R)-S-oxide reductase MsrB"/>
    <property type="match status" value="1"/>
</dbReference>
<accession>A0A811KLY4</accession>
<feature type="domain" description="MsrB" evidence="6">
    <location>
        <begin position="28"/>
        <end position="152"/>
    </location>
</feature>
<dbReference type="EMBL" id="CAJFCW020000003">
    <property type="protein sequence ID" value="CAG9107335.1"/>
    <property type="molecule type" value="Genomic_DNA"/>
</dbReference>
<sequence length="155" mass="17671">MPNDNGVESTVIQEKIKKLGKKPEELTEEEWRKVLPDDVYHVAREAGTERPHTSKFEKSMKSGKYLCYCCRAELFVSESKFWTPCGWPSFAKSVDGDKNIVRIGDNSYGMQRIEVRCKVCNAHLGHVFDDGPEETGGERYCINGCTLDFEPENKN</sequence>
<dbReference type="Gene3D" id="2.170.150.20">
    <property type="entry name" value="Peptide methionine sulfoxide reductase"/>
    <property type="match status" value="1"/>
</dbReference>
<dbReference type="EMBL" id="CAJFDH010000003">
    <property type="protein sequence ID" value="CAD5217213.1"/>
    <property type="molecule type" value="Genomic_DNA"/>
</dbReference>
<gene>
    <name evidence="7" type="ORF">BOKJ2_LOCUS6975</name>
</gene>
<protein>
    <recommendedName>
        <fullName evidence="2 5">Peptide-methionine (R)-S-oxide reductase</fullName>
        <ecNumber evidence="2 5">1.8.4.12</ecNumber>
    </recommendedName>
</protein>
<evidence type="ECO:0000313" key="7">
    <source>
        <dbReference type="EMBL" id="CAD5217213.1"/>
    </source>
</evidence>
<dbReference type="PANTHER" id="PTHR10173">
    <property type="entry name" value="METHIONINE SULFOXIDE REDUCTASE"/>
    <property type="match status" value="1"/>
</dbReference>
<dbReference type="GO" id="GO:0030091">
    <property type="term" value="P:protein repair"/>
    <property type="evidence" value="ECO:0007669"/>
    <property type="project" value="InterPro"/>
</dbReference>
<keyword evidence="5" id="KW-0862">Zinc</keyword>
<evidence type="ECO:0000256" key="1">
    <source>
        <dbReference type="ARBA" id="ARBA00007174"/>
    </source>
</evidence>
<dbReference type="SUPFAM" id="SSF51316">
    <property type="entry name" value="Mss4-like"/>
    <property type="match status" value="1"/>
</dbReference>
<evidence type="ECO:0000256" key="2">
    <source>
        <dbReference type="ARBA" id="ARBA00012499"/>
    </source>
</evidence>
<dbReference type="Proteomes" id="UP000614601">
    <property type="component" value="Unassembled WGS sequence"/>
</dbReference>
<name>A0A811KLY4_9BILA</name>
<dbReference type="Pfam" id="PF01641">
    <property type="entry name" value="SelR"/>
    <property type="match status" value="1"/>
</dbReference>
<dbReference type="AlphaFoldDB" id="A0A811KLY4"/>
<organism evidence="7 8">
    <name type="scientific">Bursaphelenchus okinawaensis</name>
    <dbReference type="NCBI Taxonomy" id="465554"/>
    <lineage>
        <taxon>Eukaryota</taxon>
        <taxon>Metazoa</taxon>
        <taxon>Ecdysozoa</taxon>
        <taxon>Nematoda</taxon>
        <taxon>Chromadorea</taxon>
        <taxon>Rhabditida</taxon>
        <taxon>Tylenchina</taxon>
        <taxon>Tylenchomorpha</taxon>
        <taxon>Aphelenchoidea</taxon>
        <taxon>Aphelenchoididae</taxon>
        <taxon>Bursaphelenchus</taxon>
    </lineage>
</organism>
<proteinExistence type="inferred from homology"/>
<evidence type="ECO:0000256" key="5">
    <source>
        <dbReference type="RuleBase" id="RU365044"/>
    </source>
</evidence>
<dbReference type="InterPro" id="IPR002579">
    <property type="entry name" value="Met_Sox_Rdtase_MsrB_dom"/>
</dbReference>
<keyword evidence="8" id="KW-1185">Reference proteome</keyword>
<dbReference type="GO" id="GO:0033743">
    <property type="term" value="F:peptide-methionine (R)-S-oxide reductase activity"/>
    <property type="evidence" value="ECO:0007669"/>
    <property type="project" value="UniProtKB-EC"/>
</dbReference>
<dbReference type="InterPro" id="IPR028427">
    <property type="entry name" value="Met_Sox_Rdtase_MsrB"/>
</dbReference>
<dbReference type="PROSITE" id="PS51790">
    <property type="entry name" value="MSRB"/>
    <property type="match status" value="1"/>
</dbReference>
<dbReference type="GO" id="GO:0046872">
    <property type="term" value="F:metal ion binding"/>
    <property type="evidence" value="ECO:0007669"/>
    <property type="project" value="UniProtKB-KW"/>
</dbReference>
<comment type="caution">
    <text evidence="7">The sequence shown here is derived from an EMBL/GenBank/DDBJ whole genome shotgun (WGS) entry which is preliminary data.</text>
</comment>
<evidence type="ECO:0000259" key="6">
    <source>
        <dbReference type="PROSITE" id="PS51790"/>
    </source>
</evidence>
<dbReference type="OrthoDB" id="44061at2759"/>